<evidence type="ECO:0000313" key="2">
    <source>
        <dbReference type="Proteomes" id="UP000241769"/>
    </source>
</evidence>
<proteinExistence type="predicted"/>
<sequence>VITHVIKMLAVQAWTLWLKATFNNNINPLKRTIEHFIIQLRTELLKGSEQ</sequence>
<dbReference type="AlphaFoldDB" id="A0A2P6MQ20"/>
<name>A0A2P6MQ20_9EUKA</name>
<dbReference type="Proteomes" id="UP000241769">
    <property type="component" value="Unassembled WGS sequence"/>
</dbReference>
<keyword evidence="2" id="KW-1185">Reference proteome</keyword>
<accession>A0A2P6MQ20</accession>
<evidence type="ECO:0000313" key="1">
    <source>
        <dbReference type="EMBL" id="PRP73782.1"/>
    </source>
</evidence>
<dbReference type="EMBL" id="MDYQ01000546">
    <property type="protein sequence ID" value="PRP73782.1"/>
    <property type="molecule type" value="Genomic_DNA"/>
</dbReference>
<dbReference type="InParanoid" id="A0A2P6MQ20"/>
<feature type="non-terminal residue" evidence="1">
    <location>
        <position position="1"/>
    </location>
</feature>
<organism evidence="1 2">
    <name type="scientific">Planoprotostelium fungivorum</name>
    <dbReference type="NCBI Taxonomy" id="1890364"/>
    <lineage>
        <taxon>Eukaryota</taxon>
        <taxon>Amoebozoa</taxon>
        <taxon>Evosea</taxon>
        <taxon>Variosea</taxon>
        <taxon>Cavosteliida</taxon>
        <taxon>Cavosteliaceae</taxon>
        <taxon>Planoprotostelium</taxon>
    </lineage>
</organism>
<comment type="caution">
    <text evidence="1">The sequence shown here is derived from an EMBL/GenBank/DDBJ whole genome shotgun (WGS) entry which is preliminary data.</text>
</comment>
<gene>
    <name evidence="1" type="ORF">PROFUN_16622</name>
</gene>
<reference evidence="1 2" key="1">
    <citation type="journal article" date="2018" name="Genome Biol. Evol.">
        <title>Multiple Roots of Fruiting Body Formation in Amoebozoa.</title>
        <authorList>
            <person name="Hillmann F."/>
            <person name="Forbes G."/>
            <person name="Novohradska S."/>
            <person name="Ferling I."/>
            <person name="Riege K."/>
            <person name="Groth M."/>
            <person name="Westermann M."/>
            <person name="Marz M."/>
            <person name="Spaller T."/>
            <person name="Winckler T."/>
            <person name="Schaap P."/>
            <person name="Glockner G."/>
        </authorList>
    </citation>
    <scope>NUCLEOTIDE SEQUENCE [LARGE SCALE GENOMIC DNA]</scope>
    <source>
        <strain evidence="1 2">Jena</strain>
    </source>
</reference>
<protein>
    <submittedName>
        <fullName evidence="1">Uncharacterized protein</fullName>
    </submittedName>
</protein>